<feature type="region of interest" description="Disordered" evidence="1">
    <location>
        <begin position="370"/>
        <end position="425"/>
    </location>
</feature>
<proteinExistence type="predicted"/>
<organism evidence="2 3">
    <name type="scientific">Seminavis robusta</name>
    <dbReference type="NCBI Taxonomy" id="568900"/>
    <lineage>
        <taxon>Eukaryota</taxon>
        <taxon>Sar</taxon>
        <taxon>Stramenopiles</taxon>
        <taxon>Ochrophyta</taxon>
        <taxon>Bacillariophyta</taxon>
        <taxon>Bacillariophyceae</taxon>
        <taxon>Bacillariophycidae</taxon>
        <taxon>Naviculales</taxon>
        <taxon>Naviculaceae</taxon>
        <taxon>Seminavis</taxon>
    </lineage>
</organism>
<comment type="caution">
    <text evidence="2">The sequence shown here is derived from an EMBL/GenBank/DDBJ whole genome shotgun (WGS) entry which is preliminary data.</text>
</comment>
<reference evidence="2" key="1">
    <citation type="submission" date="2020-06" db="EMBL/GenBank/DDBJ databases">
        <authorList>
            <consortium name="Plant Systems Biology data submission"/>
        </authorList>
    </citation>
    <scope>NUCLEOTIDE SEQUENCE</scope>
    <source>
        <strain evidence="2">D6</strain>
    </source>
</reference>
<feature type="compositionally biased region" description="Basic and acidic residues" evidence="1">
    <location>
        <begin position="373"/>
        <end position="384"/>
    </location>
</feature>
<evidence type="ECO:0000313" key="3">
    <source>
        <dbReference type="Proteomes" id="UP001153069"/>
    </source>
</evidence>
<keyword evidence="3" id="KW-1185">Reference proteome</keyword>
<dbReference type="AlphaFoldDB" id="A0A9N8DPB9"/>
<feature type="compositionally biased region" description="Basic and acidic residues" evidence="1">
    <location>
        <begin position="409"/>
        <end position="425"/>
    </location>
</feature>
<protein>
    <submittedName>
        <fullName evidence="2">Uncharacterized protein</fullName>
    </submittedName>
</protein>
<evidence type="ECO:0000313" key="2">
    <source>
        <dbReference type="EMBL" id="CAB9506287.1"/>
    </source>
</evidence>
<dbReference type="EMBL" id="CAICTM010000260">
    <property type="protein sequence ID" value="CAB9506287.1"/>
    <property type="molecule type" value="Genomic_DNA"/>
</dbReference>
<name>A0A9N8DPB9_9STRA</name>
<dbReference type="OrthoDB" id="48002at2759"/>
<gene>
    <name evidence="2" type="ORF">SEMRO_261_G101850.1</name>
</gene>
<sequence length="425" mass="47963">MTSTAMQATRIGARALVQRSMVSPSLGLLSSTRALAPQKFLPRHFTSGTGNGMFSSKTNFALGMAGGLMLAGLHSATGSADDFYEYRFKTNKSPDDLASFYGGEELMELFCIFPFVGQIMMRNGEFDDVGNFYTTGVPGTMKVSMVFSDEVNEETGETEWFNKRERFRNTLWGYSCWDMVSNFGFRTLEDGQIECYHYGEYFHGNLPVVSQVMKLVFQVHARWVAWSTEHHINRYAFTADTDEEEEMEEESRKNMPLFLLKNYAWSDLMAMIFGVKDEDAEQKKSPSFLVRRPSMDDEKLPIQSKEVKIQISQDIAADRASARQLLARSSTQSPDDVKVVLARSYTIRNIESNTQGNAYGYATEAARVRHMSRRDSYRPMKVDKQPTMSTTVNKPVEDKQPAKSTTVKKPVEEGGLKREPSSVGA</sequence>
<accession>A0A9N8DPB9</accession>
<evidence type="ECO:0000256" key="1">
    <source>
        <dbReference type="SAM" id="MobiDB-lite"/>
    </source>
</evidence>
<dbReference type="Proteomes" id="UP001153069">
    <property type="component" value="Unassembled WGS sequence"/>
</dbReference>